<comment type="caution">
    <text evidence="1">The sequence shown here is derived from an EMBL/GenBank/DDBJ whole genome shotgun (WGS) entry which is preliminary data.</text>
</comment>
<sequence>MNGQQISHLPYGEVSSMLLVRLDAEKNGLSATEKVLMYGKIIGLGLNHFVNTSDLAIQDGKLNLNAKLHSCIQGGKWTRPAQLVSITVRLGLDITSIPLPNIECDDKFYWPFNTQGKLTTSSSFEAIREKGQVTSWCKFLWLAKVHPR</sequence>
<evidence type="ECO:0000313" key="2">
    <source>
        <dbReference type="Proteomes" id="UP000554482"/>
    </source>
</evidence>
<protein>
    <submittedName>
        <fullName evidence="1">Uncharacterized protein</fullName>
    </submittedName>
</protein>
<dbReference type="EMBL" id="JABWDY010015211">
    <property type="protein sequence ID" value="KAF5197019.1"/>
    <property type="molecule type" value="Genomic_DNA"/>
</dbReference>
<keyword evidence="2" id="KW-1185">Reference proteome</keyword>
<reference evidence="1 2" key="1">
    <citation type="submission" date="2020-06" db="EMBL/GenBank/DDBJ databases">
        <title>Transcriptomic and genomic resources for Thalictrum thalictroides and T. hernandezii: Facilitating candidate gene discovery in an emerging model plant lineage.</title>
        <authorList>
            <person name="Arias T."/>
            <person name="Riano-Pachon D.M."/>
            <person name="Di Stilio V.S."/>
        </authorList>
    </citation>
    <scope>NUCLEOTIDE SEQUENCE [LARGE SCALE GENOMIC DNA]</scope>
    <source>
        <strain evidence="2">cv. WT478/WT964</strain>
        <tissue evidence="1">Leaves</tissue>
    </source>
</reference>
<gene>
    <name evidence="1" type="ORF">FRX31_013393</name>
</gene>
<dbReference type="AlphaFoldDB" id="A0A7J6WI26"/>
<accession>A0A7J6WI26</accession>
<name>A0A7J6WI26_THATH</name>
<dbReference type="Proteomes" id="UP000554482">
    <property type="component" value="Unassembled WGS sequence"/>
</dbReference>
<organism evidence="1 2">
    <name type="scientific">Thalictrum thalictroides</name>
    <name type="common">Rue-anemone</name>
    <name type="synonym">Anemone thalictroides</name>
    <dbReference type="NCBI Taxonomy" id="46969"/>
    <lineage>
        <taxon>Eukaryota</taxon>
        <taxon>Viridiplantae</taxon>
        <taxon>Streptophyta</taxon>
        <taxon>Embryophyta</taxon>
        <taxon>Tracheophyta</taxon>
        <taxon>Spermatophyta</taxon>
        <taxon>Magnoliopsida</taxon>
        <taxon>Ranunculales</taxon>
        <taxon>Ranunculaceae</taxon>
        <taxon>Thalictroideae</taxon>
        <taxon>Thalictrum</taxon>
    </lineage>
</organism>
<proteinExistence type="predicted"/>
<evidence type="ECO:0000313" key="1">
    <source>
        <dbReference type="EMBL" id="KAF5197019.1"/>
    </source>
</evidence>